<dbReference type="AlphaFoldDB" id="A0A0A7EQN7"/>
<reference evidence="6" key="1">
    <citation type="submission" date="2014-07" db="EMBL/GenBank/DDBJ databases">
        <title>Identification of esterase genes and their expression profiles in several pesticides treated Colorado potato beetle, Leptinotarsa decemlineata.</title>
        <authorList>
            <person name="Lv F."/>
            <person name="Fu K."/>
        </authorList>
    </citation>
    <scope>NUCLEOTIDE SEQUENCE</scope>
</reference>
<evidence type="ECO:0000256" key="3">
    <source>
        <dbReference type="ARBA" id="ARBA00022801"/>
    </source>
</evidence>
<dbReference type="ESTHER" id="lepde-a0a0a7eqn7">
    <property type="family name" value="Carb_B_Arthropoda"/>
</dbReference>
<evidence type="ECO:0000256" key="2">
    <source>
        <dbReference type="ARBA" id="ARBA00022487"/>
    </source>
</evidence>
<dbReference type="Gene3D" id="3.40.50.1820">
    <property type="entry name" value="alpha/beta hydrolase"/>
    <property type="match status" value="1"/>
</dbReference>
<dbReference type="InterPro" id="IPR029058">
    <property type="entry name" value="AB_hydrolase_fold"/>
</dbReference>
<organism evidence="6">
    <name type="scientific">Leptinotarsa decemlineata</name>
    <name type="common">Colorado potato beetle</name>
    <name type="synonym">Doryphora decemlineata</name>
    <dbReference type="NCBI Taxonomy" id="7539"/>
    <lineage>
        <taxon>Eukaryota</taxon>
        <taxon>Metazoa</taxon>
        <taxon>Ecdysozoa</taxon>
        <taxon>Arthropoda</taxon>
        <taxon>Hexapoda</taxon>
        <taxon>Insecta</taxon>
        <taxon>Pterygota</taxon>
        <taxon>Neoptera</taxon>
        <taxon>Endopterygota</taxon>
        <taxon>Coleoptera</taxon>
        <taxon>Polyphaga</taxon>
        <taxon>Cucujiformia</taxon>
        <taxon>Chrysomeloidea</taxon>
        <taxon>Chrysomelidae</taxon>
        <taxon>Chrysomelinae</taxon>
        <taxon>Doryphorini</taxon>
        <taxon>Leptinotarsa</taxon>
    </lineage>
</organism>
<dbReference type="OrthoDB" id="19653at2759"/>
<proteinExistence type="evidence at transcript level"/>
<sequence length="521" mass="58531">MECQIVSISEGKVKGFLATDIKGEKYLSFLGIPYGKAPVGDLRFKAPQPVEPWDGVRDATKVGDSCSQYDLLTQAITGSEDCLQLNVFTKTLPHRNSTLKPVMVWIHGGGFIGGTNDPKTFGPEYIITKDVVLVSIHYRVGFLGFLTLEDTSLEVPGNAALKDQVLALKWVQKNIIHFNGDPNNVTIFGQSAGGGSVHYLVLSPTTKGLFHKAILQSGAALNPWTTSNLDIYDFMNFIGREAKNDKEALKILRDLPVKKLVNLQDEYLKTKPMLEIIGAVVEKPNPTAFLTKSPIEIMTSGEYNKIPMIIGYTSNEGVMFACSLFKTGSIANFIHPEMKIEKGSSIIKVISEKLQEYYSQEKYADNPYMLHTDYYFIAGIIGSAKIHAKTSNQPVYLYRLTMESEKKTMKKMINVENLPGVCHGEDTTYLFKTALISETEFDELEKQCIQQFLELWTNFAKYNNPTPAGNNLNIDWKPIEEEQVNILDIGRELIMETNPEAERMNFWKDIYHLSPETAKYL</sequence>
<accession>A0A0A7EQN7</accession>
<keyword evidence="3" id="KW-0378">Hydrolase</keyword>
<dbReference type="PANTHER" id="PTHR43142:SF1">
    <property type="entry name" value="CARBOXYLIC ESTER HYDROLASE"/>
    <property type="match status" value="1"/>
</dbReference>
<dbReference type="Pfam" id="PF00135">
    <property type="entry name" value="COesterase"/>
    <property type="match status" value="1"/>
</dbReference>
<comment type="similarity">
    <text evidence="1">Belongs to the type-B carboxylesterase/lipase family.</text>
</comment>
<keyword evidence="2" id="KW-0719">Serine esterase</keyword>
<evidence type="ECO:0000313" key="6">
    <source>
        <dbReference type="EMBL" id="AIY68376.1"/>
    </source>
</evidence>
<evidence type="ECO:0000256" key="4">
    <source>
        <dbReference type="ARBA" id="ARBA00023180"/>
    </source>
</evidence>
<dbReference type="InterPro" id="IPR002018">
    <property type="entry name" value="CarbesteraseB"/>
</dbReference>
<keyword evidence="4" id="KW-0325">Glycoprotein</keyword>
<dbReference type="RefSeq" id="XP_074040432.1">
    <property type="nucleotide sequence ID" value="XM_074184331.1"/>
</dbReference>
<evidence type="ECO:0000259" key="5">
    <source>
        <dbReference type="Pfam" id="PF00135"/>
    </source>
</evidence>
<name>A0A0A7EQN7_LEPDE</name>
<evidence type="ECO:0000256" key="1">
    <source>
        <dbReference type="ARBA" id="ARBA00005964"/>
    </source>
</evidence>
<dbReference type="GO" id="GO:0052689">
    <property type="term" value="F:carboxylic ester hydrolase activity"/>
    <property type="evidence" value="ECO:0007669"/>
    <property type="project" value="UniProtKB-KW"/>
</dbReference>
<dbReference type="SUPFAM" id="SSF53474">
    <property type="entry name" value="alpha/beta-Hydrolases"/>
    <property type="match status" value="1"/>
</dbReference>
<dbReference type="GeneID" id="141486411"/>
<feature type="domain" description="Carboxylesterase type B" evidence="5">
    <location>
        <begin position="4"/>
        <end position="507"/>
    </location>
</feature>
<dbReference type="PANTHER" id="PTHR43142">
    <property type="entry name" value="CARBOXYLIC ESTER HYDROLASE"/>
    <property type="match status" value="1"/>
</dbReference>
<protein>
    <submittedName>
        <fullName evidence="6">Putative alpha-esterase</fullName>
    </submittedName>
</protein>
<dbReference type="EMBL" id="KM234962">
    <property type="protein sequence ID" value="AIY68376.1"/>
    <property type="molecule type" value="mRNA"/>
</dbReference>